<dbReference type="EMBL" id="GBXM01002515">
    <property type="protein sequence ID" value="JAI06063.1"/>
    <property type="molecule type" value="Transcribed_RNA"/>
</dbReference>
<accession>A0A0E9XTJ8</accession>
<proteinExistence type="predicted"/>
<protein>
    <submittedName>
        <fullName evidence="1">Uncharacterized protein</fullName>
    </submittedName>
</protein>
<dbReference type="AlphaFoldDB" id="A0A0E9XTJ8"/>
<evidence type="ECO:0000313" key="1">
    <source>
        <dbReference type="EMBL" id="JAI06063.1"/>
    </source>
</evidence>
<sequence length="66" mass="7721">MQKEPIHINTLGLPPYAIHLEIFTKHHPSKNHKENKQCGVDISPYSWEQPNYKLLVVSYVKIKILL</sequence>
<name>A0A0E9XTJ8_ANGAN</name>
<reference evidence="1" key="1">
    <citation type="submission" date="2014-11" db="EMBL/GenBank/DDBJ databases">
        <authorList>
            <person name="Amaro Gonzalez C."/>
        </authorList>
    </citation>
    <scope>NUCLEOTIDE SEQUENCE</scope>
</reference>
<organism evidence="1">
    <name type="scientific">Anguilla anguilla</name>
    <name type="common">European freshwater eel</name>
    <name type="synonym">Muraena anguilla</name>
    <dbReference type="NCBI Taxonomy" id="7936"/>
    <lineage>
        <taxon>Eukaryota</taxon>
        <taxon>Metazoa</taxon>
        <taxon>Chordata</taxon>
        <taxon>Craniata</taxon>
        <taxon>Vertebrata</taxon>
        <taxon>Euteleostomi</taxon>
        <taxon>Actinopterygii</taxon>
        <taxon>Neopterygii</taxon>
        <taxon>Teleostei</taxon>
        <taxon>Anguilliformes</taxon>
        <taxon>Anguillidae</taxon>
        <taxon>Anguilla</taxon>
    </lineage>
</organism>
<reference evidence="1" key="2">
    <citation type="journal article" date="2015" name="Fish Shellfish Immunol.">
        <title>Early steps in the European eel (Anguilla anguilla)-Vibrio vulnificus interaction in the gills: Role of the RtxA13 toxin.</title>
        <authorList>
            <person name="Callol A."/>
            <person name="Pajuelo D."/>
            <person name="Ebbesson L."/>
            <person name="Teles M."/>
            <person name="MacKenzie S."/>
            <person name="Amaro C."/>
        </authorList>
    </citation>
    <scope>NUCLEOTIDE SEQUENCE</scope>
</reference>